<dbReference type="EMBL" id="CP035042">
    <property type="protein sequence ID" value="QHC49350.1"/>
    <property type="molecule type" value="Genomic_DNA"/>
</dbReference>
<evidence type="ECO:0000259" key="2">
    <source>
        <dbReference type="SMART" id="SM00959"/>
    </source>
</evidence>
<accession>A0A6I6SNC2</accession>
<dbReference type="InterPro" id="IPR036269">
    <property type="entry name" value="Rho_N_sf"/>
</dbReference>
<dbReference type="Proteomes" id="UP000464013">
    <property type="component" value="Chromosome"/>
</dbReference>
<name>A0A6I6SNC2_9GAMM</name>
<evidence type="ECO:0000313" key="4">
    <source>
        <dbReference type="Proteomes" id="UP000464013"/>
    </source>
</evidence>
<feature type="domain" description="Rho termination factor-like N-terminal" evidence="2">
    <location>
        <begin position="266"/>
        <end position="307"/>
    </location>
</feature>
<feature type="domain" description="Rho termination factor-like N-terminal" evidence="2">
    <location>
        <begin position="195"/>
        <end position="237"/>
    </location>
</feature>
<sequence length="312" mass="35266">MLQAWPGCQELRQLCCLYGATPGPDAHIERNQGGSAMTADSKRKPQGYDRLKQHQGKGYSGMKVGRSHKWYYDQGEWRERKITPDEWEISYQTTKRRAARAPEESGAPIGTEYNWLIVSHQRVDKLDANSYTTCMEGKKFKVAHKRASSAAWNVSERTQRKKVIEYLEQMIEELKAADAAEPLPFSVGEHEHVYGLNLRTKAELLDMAKEYGLSGTSKMKREELLEAVKERIAQQGNSRSDNGRDRDSANDSAEFDKRQPDGDATELEAKSKDELYRLASERSIGGRSSMNKTQLVHALAARRQRPGSGSRA</sequence>
<proteinExistence type="predicted"/>
<feature type="region of interest" description="Disordered" evidence="1">
    <location>
        <begin position="232"/>
        <end position="312"/>
    </location>
</feature>
<dbReference type="AlphaFoldDB" id="A0A6I6SNC2"/>
<evidence type="ECO:0000313" key="3">
    <source>
        <dbReference type="EMBL" id="QHC49350.1"/>
    </source>
</evidence>
<dbReference type="InterPro" id="IPR011112">
    <property type="entry name" value="Rho-like_N"/>
</dbReference>
<dbReference type="Pfam" id="PF07498">
    <property type="entry name" value="Rho_N"/>
    <property type="match status" value="1"/>
</dbReference>
<organism evidence="3 4">
    <name type="scientific">Billgrantia tianxiuensis</name>
    <dbReference type="NCBI Taxonomy" id="2497861"/>
    <lineage>
        <taxon>Bacteria</taxon>
        <taxon>Pseudomonadati</taxon>
        <taxon>Pseudomonadota</taxon>
        <taxon>Gammaproteobacteria</taxon>
        <taxon>Oceanospirillales</taxon>
        <taxon>Halomonadaceae</taxon>
        <taxon>Billgrantia</taxon>
    </lineage>
</organism>
<dbReference type="SUPFAM" id="SSF68912">
    <property type="entry name" value="Rho N-terminal domain-like"/>
    <property type="match status" value="1"/>
</dbReference>
<dbReference type="GO" id="GO:0006353">
    <property type="term" value="P:DNA-templated transcription termination"/>
    <property type="evidence" value="ECO:0007669"/>
    <property type="project" value="InterPro"/>
</dbReference>
<dbReference type="KEGG" id="htx:EKK97_06595"/>
<dbReference type="SMART" id="SM00959">
    <property type="entry name" value="Rho_N"/>
    <property type="match status" value="2"/>
</dbReference>
<gene>
    <name evidence="3" type="ORF">EKK97_06595</name>
</gene>
<feature type="compositionally biased region" description="Basic and acidic residues" evidence="1">
    <location>
        <begin position="241"/>
        <end position="280"/>
    </location>
</feature>
<feature type="compositionally biased region" description="Basic and acidic residues" evidence="1">
    <location>
        <begin position="40"/>
        <end position="52"/>
    </location>
</feature>
<feature type="region of interest" description="Disordered" evidence="1">
    <location>
        <begin position="30"/>
        <end position="59"/>
    </location>
</feature>
<reference evidence="3 4" key="1">
    <citation type="submission" date="2019-01" db="EMBL/GenBank/DDBJ databases">
        <title>Complete genome of a denitifying bacterium Halomons sp. BC-M4-5.</title>
        <authorList>
            <person name="Wang L."/>
            <person name="Shao Z."/>
        </authorList>
    </citation>
    <scope>NUCLEOTIDE SEQUENCE [LARGE SCALE GENOMIC DNA]</scope>
    <source>
        <strain evidence="3 4">BC-M4-5</strain>
    </source>
</reference>
<protein>
    <submittedName>
        <fullName evidence="3">Transcription termination factor Rho</fullName>
    </submittedName>
</protein>
<keyword evidence="4" id="KW-1185">Reference proteome</keyword>
<evidence type="ECO:0000256" key="1">
    <source>
        <dbReference type="SAM" id="MobiDB-lite"/>
    </source>
</evidence>